<comment type="subunit">
    <text evidence="1">Homodimer or homotrimer. Seems to be a monomer when not phosphorylated.</text>
</comment>
<dbReference type="InterPro" id="IPR002178">
    <property type="entry name" value="PTS_EIIA_type-2_dom"/>
</dbReference>
<dbReference type="SUPFAM" id="SSF55804">
    <property type="entry name" value="Phoshotransferase/anion transport protein"/>
    <property type="match status" value="1"/>
</dbReference>
<dbReference type="GO" id="GO:0008982">
    <property type="term" value="F:protein-N(PI)-phosphohistidine-sugar phosphotransferase activity"/>
    <property type="evidence" value="ECO:0007669"/>
    <property type="project" value="InterPro"/>
</dbReference>
<dbReference type="OrthoDB" id="3175596at2"/>
<dbReference type="PROSITE" id="PS51094">
    <property type="entry name" value="PTS_EIIA_TYPE_2"/>
    <property type="match status" value="1"/>
</dbReference>
<evidence type="ECO:0000256" key="3">
    <source>
        <dbReference type="ARBA" id="ARBA00022737"/>
    </source>
</evidence>
<evidence type="ECO:0000256" key="1">
    <source>
        <dbReference type="ARBA" id="ARBA00011798"/>
    </source>
</evidence>
<dbReference type="AlphaFoldDB" id="A0A3A0VVA3"/>
<dbReference type="InterPro" id="IPR016152">
    <property type="entry name" value="PTrfase/Anion_transptr"/>
</dbReference>
<dbReference type="InterPro" id="IPR036634">
    <property type="entry name" value="PRD_sf"/>
</dbReference>
<evidence type="ECO:0000313" key="8">
    <source>
        <dbReference type="Proteomes" id="UP000265541"/>
    </source>
</evidence>
<dbReference type="CDD" id="cd05568">
    <property type="entry name" value="PTS_IIB_bgl_like"/>
    <property type="match status" value="1"/>
</dbReference>
<evidence type="ECO:0000259" key="6">
    <source>
        <dbReference type="PROSITE" id="PS51372"/>
    </source>
</evidence>
<organism evidence="7 8">
    <name type="scientific">Staphylococcus gallinarum</name>
    <dbReference type="NCBI Taxonomy" id="1293"/>
    <lineage>
        <taxon>Bacteria</taxon>
        <taxon>Bacillati</taxon>
        <taxon>Bacillota</taxon>
        <taxon>Bacilli</taxon>
        <taxon>Bacillales</taxon>
        <taxon>Staphylococcaceae</taxon>
        <taxon>Staphylococcus</taxon>
    </lineage>
</organism>
<gene>
    <name evidence="7" type="ORF">BUZ14_00815</name>
</gene>
<dbReference type="InterPro" id="IPR011608">
    <property type="entry name" value="PRD"/>
</dbReference>
<dbReference type="SUPFAM" id="SSF63520">
    <property type="entry name" value="PTS-regulatory domain, PRD"/>
    <property type="match status" value="1"/>
</dbReference>
<dbReference type="Gene3D" id="1.10.10.10">
    <property type="entry name" value="Winged helix-like DNA-binding domain superfamily/Winged helix DNA-binding domain"/>
    <property type="match status" value="1"/>
</dbReference>
<dbReference type="PANTHER" id="PTHR30185:SF12">
    <property type="entry name" value="TRANSCRIPTIONAL REGULATOR MANR"/>
    <property type="match status" value="1"/>
</dbReference>
<sequence>MLERHIKMMRLFIQEHEIYKSADDIATILNVSNRTVRSDIKYINTLFNEPIIISVKGRGFRLNLEQYHTETIEQHINDYIDKDSEVLINLGYRLLMQHDSITTERLLSDLNITKNEFLDYLQRFTNWCQTFDIAVQSVRNKGISIKGNEMNIRNAILHLSQLTAKNKLIEDIILVDIPKVHLEQITQIINRVLMNNHIQATQIQLKQLIIHLIIIYKRQNVSYKAWDIDRTSFEIANQCIIEINKRLGYDLNKETAKLFSFFISDYFQQHDLGFEQLFVKSYVERLIVQMEYNVGVAFTQDSVLRENILSHFSRTYHRIIKNVYINNPLTQDIKKNYPFIFDVLYDIVKRLEVDSDIHLVEDEIAFLALHFQSSVERSEQDKIKIVIACYYGLGISSLLEAKVLKLDERIDVVDTVQLEVVDDCQLEDIDILITTHEIEEINLPSHVTRITVSPLFSKEDAEKVKIAIQQISNNVIHQADLSSIQVDVVGDIDEITDTAVVFDMAQQILNNNQAITNSYIPSALEREKFASTYIGNAISMPHGNPKEVLKSHVIVFKNEQGFLWKQSKVKLVFFLAITETDIPIMKKIIHSIADLSESEVDQYLLLDEQRLQKKIMDLIRE</sequence>
<dbReference type="PROSITE" id="PS51099">
    <property type="entry name" value="PTS_EIIB_TYPE_2"/>
    <property type="match status" value="1"/>
</dbReference>
<dbReference type="RefSeq" id="WP_119483934.1">
    <property type="nucleotide sequence ID" value="NZ_QYJN01000001.1"/>
</dbReference>
<comment type="caution">
    <text evidence="7">The sequence shown here is derived from an EMBL/GenBank/DDBJ whole genome shotgun (WGS) entry which is preliminary data.</text>
</comment>
<feature type="domain" description="PTS EIIA type-2" evidence="4">
    <location>
        <begin position="482"/>
        <end position="621"/>
    </location>
</feature>
<dbReference type="GO" id="GO:0009401">
    <property type="term" value="P:phosphoenolpyruvate-dependent sugar phosphotransferase system"/>
    <property type="evidence" value="ECO:0007669"/>
    <property type="project" value="InterPro"/>
</dbReference>
<feature type="domain" description="PTS EIIB type-2" evidence="5">
    <location>
        <begin position="383"/>
        <end position="476"/>
    </location>
</feature>
<keyword evidence="3" id="KW-0677">Repeat</keyword>
<evidence type="ECO:0000313" key="7">
    <source>
        <dbReference type="EMBL" id="RIP37119.1"/>
    </source>
</evidence>
<dbReference type="EMBL" id="QYJN01000001">
    <property type="protein sequence ID" value="RIP37119.1"/>
    <property type="molecule type" value="Genomic_DNA"/>
</dbReference>
<accession>A0A3A0VVA3</accession>
<keyword evidence="2" id="KW-0808">Transferase</keyword>
<dbReference type="SUPFAM" id="SSF52794">
    <property type="entry name" value="PTS system IIB component-like"/>
    <property type="match status" value="1"/>
</dbReference>
<dbReference type="InterPro" id="IPR036388">
    <property type="entry name" value="WH-like_DNA-bd_sf"/>
</dbReference>
<evidence type="ECO:0000259" key="5">
    <source>
        <dbReference type="PROSITE" id="PS51099"/>
    </source>
</evidence>
<protein>
    <submittedName>
        <fullName evidence="7">PRD domain-containing protein</fullName>
    </submittedName>
</protein>
<dbReference type="Pfam" id="PF00874">
    <property type="entry name" value="PRD"/>
    <property type="match status" value="1"/>
</dbReference>
<dbReference type="GO" id="GO:0006355">
    <property type="term" value="P:regulation of DNA-templated transcription"/>
    <property type="evidence" value="ECO:0007669"/>
    <property type="project" value="InterPro"/>
</dbReference>
<dbReference type="Pfam" id="PF08279">
    <property type="entry name" value="HTH_11"/>
    <property type="match status" value="1"/>
</dbReference>
<dbReference type="InterPro" id="IPR050661">
    <property type="entry name" value="BglG_antiterminators"/>
</dbReference>
<evidence type="ECO:0000256" key="2">
    <source>
        <dbReference type="ARBA" id="ARBA00022679"/>
    </source>
</evidence>
<name>A0A3A0VVA3_STAGA</name>
<dbReference type="Proteomes" id="UP000265541">
    <property type="component" value="Unassembled WGS sequence"/>
</dbReference>
<proteinExistence type="predicted"/>
<dbReference type="InterPro" id="IPR013011">
    <property type="entry name" value="PTS_EIIB_2"/>
</dbReference>
<dbReference type="PANTHER" id="PTHR30185">
    <property type="entry name" value="CRYPTIC BETA-GLUCOSIDE BGL OPERON ANTITERMINATOR"/>
    <property type="match status" value="1"/>
</dbReference>
<feature type="domain" description="PRD" evidence="6">
    <location>
        <begin position="274"/>
        <end position="381"/>
    </location>
</feature>
<dbReference type="InterPro" id="IPR036095">
    <property type="entry name" value="PTS_EIIB-like_sf"/>
</dbReference>
<reference evidence="7 8" key="1">
    <citation type="journal article" date="2016" name="Front. Microbiol.">
        <title>Comprehensive Phylogenetic Analysis of Bovine Non-aureus Staphylococci Species Based on Whole-Genome Sequencing.</title>
        <authorList>
            <person name="Naushad S."/>
            <person name="Barkema H.W."/>
            <person name="Luby C."/>
            <person name="Condas L.A."/>
            <person name="Nobrega D.B."/>
            <person name="Carson D.A."/>
            <person name="De Buck J."/>
        </authorList>
    </citation>
    <scope>NUCLEOTIDE SEQUENCE [LARGE SCALE GENOMIC DNA]</scope>
    <source>
        <strain evidence="7 8">SNUC 4781</strain>
    </source>
</reference>
<dbReference type="Gene3D" id="3.40.930.10">
    <property type="entry name" value="Mannitol-specific EII, Chain A"/>
    <property type="match status" value="1"/>
</dbReference>
<dbReference type="Pfam" id="PF00359">
    <property type="entry name" value="PTS_EIIA_2"/>
    <property type="match status" value="1"/>
</dbReference>
<dbReference type="PROSITE" id="PS51372">
    <property type="entry name" value="PRD_2"/>
    <property type="match status" value="1"/>
</dbReference>
<dbReference type="InterPro" id="IPR013196">
    <property type="entry name" value="HTH_11"/>
</dbReference>
<evidence type="ECO:0000259" key="4">
    <source>
        <dbReference type="PROSITE" id="PS51094"/>
    </source>
</evidence>
<dbReference type="Gene3D" id="1.10.1790.10">
    <property type="entry name" value="PRD domain"/>
    <property type="match status" value="1"/>
</dbReference>